<dbReference type="SMART" id="SM00342">
    <property type="entry name" value="HTH_ARAC"/>
    <property type="match status" value="1"/>
</dbReference>
<dbReference type="InterPro" id="IPR002818">
    <property type="entry name" value="DJ-1/PfpI"/>
</dbReference>
<dbReference type="PANTHER" id="PTHR43130">
    <property type="entry name" value="ARAC-FAMILY TRANSCRIPTIONAL REGULATOR"/>
    <property type="match status" value="1"/>
</dbReference>
<gene>
    <name evidence="5" type="ORF">U0042_04380</name>
</gene>
<dbReference type="RefSeq" id="WP_114815390.1">
    <property type="nucleotide sequence ID" value="NZ_CP139965.1"/>
</dbReference>
<evidence type="ECO:0000256" key="3">
    <source>
        <dbReference type="SAM" id="MobiDB-lite"/>
    </source>
</evidence>
<protein>
    <submittedName>
        <fullName evidence="5">GlxA family transcriptional regulator</fullName>
    </submittedName>
</protein>
<dbReference type="InterPro" id="IPR009057">
    <property type="entry name" value="Homeodomain-like_sf"/>
</dbReference>
<reference evidence="5 6" key="1">
    <citation type="submission" date="2023-12" db="EMBL/GenBank/DDBJ databases">
        <title>Genome sequencing and assembly of bacterial species from a model synthetic community.</title>
        <authorList>
            <person name="Hogle S.L."/>
        </authorList>
    </citation>
    <scope>NUCLEOTIDE SEQUENCE [LARGE SCALE GENOMIC DNA]</scope>
    <source>
        <strain evidence="5 6">HAMBI 2494</strain>
    </source>
</reference>
<feature type="domain" description="HTH araC/xylS-type" evidence="4">
    <location>
        <begin position="234"/>
        <end position="332"/>
    </location>
</feature>
<evidence type="ECO:0000256" key="1">
    <source>
        <dbReference type="ARBA" id="ARBA00023015"/>
    </source>
</evidence>
<dbReference type="Pfam" id="PF01965">
    <property type="entry name" value="DJ-1_PfpI"/>
    <property type="match status" value="1"/>
</dbReference>
<dbReference type="SUPFAM" id="SSF52317">
    <property type="entry name" value="Class I glutamine amidotransferase-like"/>
    <property type="match status" value="1"/>
</dbReference>
<organism evidence="5 6">
    <name type="scientific">Paraburkholderia kururiensis</name>
    <dbReference type="NCBI Taxonomy" id="984307"/>
    <lineage>
        <taxon>Bacteria</taxon>
        <taxon>Pseudomonadati</taxon>
        <taxon>Pseudomonadota</taxon>
        <taxon>Betaproteobacteria</taxon>
        <taxon>Burkholderiales</taxon>
        <taxon>Burkholderiaceae</taxon>
        <taxon>Paraburkholderia</taxon>
    </lineage>
</organism>
<keyword evidence="1" id="KW-0805">Transcription regulation</keyword>
<evidence type="ECO:0000259" key="4">
    <source>
        <dbReference type="PROSITE" id="PS01124"/>
    </source>
</evidence>
<dbReference type="PANTHER" id="PTHR43130:SF3">
    <property type="entry name" value="HTH-TYPE TRANSCRIPTIONAL REGULATOR RV1931C"/>
    <property type="match status" value="1"/>
</dbReference>
<name>A0ABZ0WNR6_9BURK</name>
<dbReference type="CDD" id="cd03137">
    <property type="entry name" value="GATase1_AraC_1"/>
    <property type="match status" value="1"/>
</dbReference>
<evidence type="ECO:0000313" key="6">
    <source>
        <dbReference type="Proteomes" id="UP001325479"/>
    </source>
</evidence>
<dbReference type="InterPro" id="IPR018060">
    <property type="entry name" value="HTH_AraC"/>
</dbReference>
<keyword evidence="6" id="KW-1185">Reference proteome</keyword>
<evidence type="ECO:0000256" key="2">
    <source>
        <dbReference type="ARBA" id="ARBA00023163"/>
    </source>
</evidence>
<dbReference type="PROSITE" id="PS01124">
    <property type="entry name" value="HTH_ARAC_FAMILY_2"/>
    <property type="match status" value="1"/>
</dbReference>
<dbReference type="EMBL" id="CP139965">
    <property type="protein sequence ID" value="WQD78949.1"/>
    <property type="molecule type" value="Genomic_DNA"/>
</dbReference>
<proteinExistence type="predicted"/>
<feature type="region of interest" description="Disordered" evidence="3">
    <location>
        <begin position="333"/>
        <end position="363"/>
    </location>
</feature>
<accession>A0ABZ0WNR6</accession>
<dbReference type="Gene3D" id="3.40.50.880">
    <property type="match status" value="1"/>
</dbReference>
<dbReference type="Proteomes" id="UP001325479">
    <property type="component" value="Chromosome"/>
</dbReference>
<feature type="compositionally biased region" description="Low complexity" evidence="3">
    <location>
        <begin position="352"/>
        <end position="363"/>
    </location>
</feature>
<dbReference type="InterPro" id="IPR029062">
    <property type="entry name" value="Class_I_gatase-like"/>
</dbReference>
<evidence type="ECO:0000313" key="5">
    <source>
        <dbReference type="EMBL" id="WQD78949.1"/>
    </source>
</evidence>
<dbReference type="InterPro" id="IPR052158">
    <property type="entry name" value="INH-QAR"/>
</dbReference>
<dbReference type="Pfam" id="PF12833">
    <property type="entry name" value="HTH_18"/>
    <property type="match status" value="1"/>
</dbReference>
<keyword evidence="2" id="KW-0804">Transcription</keyword>
<sequence>MHAPSPSAEASPPSTPRTIDLLAFPDVQLLDVTGPFQVFASANELSRANGLPLPYAPRVIAAQPGTVVSSAGLALGASPLPEAGEPCDTLIVAGGNGVYAASRDMALAGWVREHAGHARRVASVCTGAFLLAAAGLLDGRRVATHWTRCTELAHRFPALRVEPDPIFVRDGAVWTSAGVTAGIDLALALVEDDLGGQLALDVARHLVVFLKRPGGQAQFSTALSLQKEKGERFAELHAWMAEHLASDLTVAVLAARAGMSERSFMRHYREQTGLTPARAVEQMRVEAARRLLSTTRLPVKRIAARCGFGSEETMRRSLMRAIAVTPQAYRERFAAEQPPAVSRPAPGSGARPTPQTDQPTQAT</sequence>
<dbReference type="SUPFAM" id="SSF46689">
    <property type="entry name" value="Homeodomain-like"/>
    <property type="match status" value="2"/>
</dbReference>
<dbReference type="Gene3D" id="1.10.10.60">
    <property type="entry name" value="Homeodomain-like"/>
    <property type="match status" value="1"/>
</dbReference>